<proteinExistence type="inferred from homology"/>
<evidence type="ECO:0000256" key="1">
    <source>
        <dbReference type="ARBA" id="ARBA00004123"/>
    </source>
</evidence>
<dbReference type="GO" id="GO:0006310">
    <property type="term" value="P:DNA recombination"/>
    <property type="evidence" value="ECO:0007669"/>
    <property type="project" value="InterPro"/>
</dbReference>
<dbReference type="VEuPathDB" id="MicrosporidiaDB:AEWQ_070920"/>
<dbReference type="InterPro" id="IPR012340">
    <property type="entry name" value="NA-bd_OB-fold"/>
</dbReference>
<dbReference type="Gene3D" id="2.40.50.140">
    <property type="entry name" value="Nucleic acid-binding proteins"/>
    <property type="match status" value="1"/>
</dbReference>
<dbReference type="SUPFAM" id="SSF50249">
    <property type="entry name" value="Nucleic acid-binding proteins"/>
    <property type="match status" value="1"/>
</dbReference>
<dbReference type="Pfam" id="PF08661">
    <property type="entry name" value="Rep_fac-A_3"/>
    <property type="match status" value="1"/>
</dbReference>
<dbReference type="EMBL" id="KC513610">
    <property type="protein sequence ID" value="AGE95907.1"/>
    <property type="molecule type" value="Genomic_DNA"/>
</dbReference>
<dbReference type="GO" id="GO:0006260">
    <property type="term" value="P:DNA replication"/>
    <property type="evidence" value="ECO:0007669"/>
    <property type="project" value="InterPro"/>
</dbReference>
<dbReference type="VEuPathDB" id="MicrosporidiaDB:M970_070910"/>
<dbReference type="GO" id="GO:0003677">
    <property type="term" value="F:DNA binding"/>
    <property type="evidence" value="ECO:0007669"/>
    <property type="project" value="InterPro"/>
</dbReference>
<dbReference type="VEuPathDB" id="MicrosporidiaDB:AEWD_070920"/>
<organism evidence="4">
    <name type="scientific">Encephalitozoon cuniculi</name>
    <name type="common">Microsporidian parasite</name>
    <dbReference type="NCBI Taxonomy" id="6035"/>
    <lineage>
        <taxon>Eukaryota</taxon>
        <taxon>Fungi</taxon>
        <taxon>Fungi incertae sedis</taxon>
        <taxon>Microsporidia</taxon>
        <taxon>Unikaryonidae</taxon>
        <taxon>Encephalitozoon</taxon>
    </lineage>
</organism>
<gene>
    <name evidence="4" type="ORF">ECU07_0950</name>
</gene>
<comment type="subcellular location">
    <subcellularLocation>
        <location evidence="1">Nucleus</location>
    </subcellularLocation>
</comment>
<comment type="similarity">
    <text evidence="2">Belongs to the replication factor A protein 3 family.</text>
</comment>
<reference evidence="4" key="1">
    <citation type="journal article" date="2013" name="Eukaryot. Cell">
        <title>Extremely Reduced Levels of Heterozygosity in the Vertebrate Pathogen Encephalitozoon cuniculi.</title>
        <authorList>
            <person name="Selman M."/>
            <person name="Sak B."/>
            <person name="Kvac M."/>
            <person name="Farinelli L."/>
            <person name="Weiss L.M."/>
            <person name="Corradi N."/>
        </authorList>
    </citation>
    <scope>NUCLEOTIDE SEQUENCE</scope>
</reference>
<evidence type="ECO:0000256" key="2">
    <source>
        <dbReference type="ARBA" id="ARBA00009761"/>
    </source>
</evidence>
<sequence>MLFLVSYLVPMYSVDVENCEGQDVVVIGRLERVEDGVVVLKCMGREVQVRHQGVELYRPGLVRVCGTVENGVLVESSVRPVGGEFDMEVYGRFVAIAAKYPDLF</sequence>
<dbReference type="AlphaFoldDB" id="M1K9D5"/>
<accession>M1K9D5</accession>
<dbReference type="GO" id="GO:0031981">
    <property type="term" value="C:nuclear lumen"/>
    <property type="evidence" value="ECO:0007669"/>
    <property type="project" value="UniProtKB-ARBA"/>
</dbReference>
<protein>
    <submittedName>
        <fullName evidence="4">Replication factor a protein 3</fullName>
    </submittedName>
</protein>
<keyword evidence="3" id="KW-0539">Nucleus</keyword>
<evidence type="ECO:0000313" key="4">
    <source>
        <dbReference type="EMBL" id="AGE95907.1"/>
    </source>
</evidence>
<dbReference type="VEuPathDB" id="MicrosporidiaDB:AEWR_070910"/>
<evidence type="ECO:0000256" key="3">
    <source>
        <dbReference type="ARBA" id="ARBA00023242"/>
    </source>
</evidence>
<dbReference type="InterPro" id="IPR013970">
    <property type="entry name" value="Rfa2"/>
</dbReference>
<dbReference type="GO" id="GO:0006281">
    <property type="term" value="P:DNA repair"/>
    <property type="evidence" value="ECO:0007669"/>
    <property type="project" value="InterPro"/>
</dbReference>
<name>M1K9D5_ENCCN</name>
<dbReference type="VEuPathDB" id="MicrosporidiaDB:ECU07_0950"/>